<dbReference type="PROSITE" id="PS00137">
    <property type="entry name" value="SUBTILASE_HIS"/>
    <property type="match status" value="1"/>
</dbReference>
<dbReference type="GO" id="GO:0000139">
    <property type="term" value="C:Golgi membrane"/>
    <property type="evidence" value="ECO:0007669"/>
    <property type="project" value="TreeGrafter"/>
</dbReference>
<keyword evidence="4" id="KW-0732">Signal</keyword>
<keyword evidence="7" id="KW-0106">Calcium</keyword>
<evidence type="ECO:0000256" key="6">
    <source>
        <dbReference type="ARBA" id="ARBA00022825"/>
    </source>
</evidence>
<dbReference type="SUPFAM" id="SSF49785">
    <property type="entry name" value="Galactose-binding domain-like"/>
    <property type="match status" value="1"/>
</dbReference>
<dbReference type="GO" id="GO:0016485">
    <property type="term" value="P:protein processing"/>
    <property type="evidence" value="ECO:0007669"/>
    <property type="project" value="TreeGrafter"/>
</dbReference>
<feature type="active site" description="Charge relay system" evidence="8 9">
    <location>
        <position position="161"/>
    </location>
</feature>
<evidence type="ECO:0000256" key="9">
    <source>
        <dbReference type="PROSITE-ProRule" id="PRU01240"/>
    </source>
</evidence>
<accession>A0AAE0VKD8</accession>
<feature type="active site" description="Charge relay system" evidence="8 9">
    <location>
        <position position="206"/>
    </location>
</feature>
<keyword evidence="2 9" id="KW-0645">Protease</keyword>
<dbReference type="InterPro" id="IPR022398">
    <property type="entry name" value="Peptidase_S8_His-AS"/>
</dbReference>
<name>A0AAE0VKD8_9BIVA</name>
<comment type="caution">
    <text evidence="12">The sequence shown here is derived from an EMBL/GenBank/DDBJ whole genome shotgun (WGS) entry which is preliminary data.</text>
</comment>
<evidence type="ECO:0000313" key="13">
    <source>
        <dbReference type="Proteomes" id="UP001195483"/>
    </source>
</evidence>
<evidence type="ECO:0000256" key="3">
    <source>
        <dbReference type="ARBA" id="ARBA00022685"/>
    </source>
</evidence>
<keyword evidence="3" id="KW-0165">Cleavage on pair of basic residues</keyword>
<dbReference type="InterPro" id="IPR008979">
    <property type="entry name" value="Galactose-bd-like_sf"/>
</dbReference>
<dbReference type="Pfam" id="PF00082">
    <property type="entry name" value="Peptidase_S8"/>
    <property type="match status" value="1"/>
</dbReference>
<comment type="similarity">
    <text evidence="1">Belongs to the peptidase S8 family. Furin subfamily.</text>
</comment>
<evidence type="ECO:0000256" key="7">
    <source>
        <dbReference type="ARBA" id="ARBA00022837"/>
    </source>
</evidence>
<evidence type="ECO:0000256" key="1">
    <source>
        <dbReference type="ARBA" id="ARBA00005325"/>
    </source>
</evidence>
<dbReference type="PANTHER" id="PTHR42884">
    <property type="entry name" value="PROPROTEIN CONVERTASE SUBTILISIN/KEXIN-RELATED"/>
    <property type="match status" value="1"/>
</dbReference>
<reference evidence="12" key="3">
    <citation type="submission" date="2023-05" db="EMBL/GenBank/DDBJ databases">
        <authorList>
            <person name="Smith C.H."/>
        </authorList>
    </citation>
    <scope>NUCLEOTIDE SEQUENCE</scope>
    <source>
        <strain evidence="12">CHS0354</strain>
        <tissue evidence="12">Mantle</tissue>
    </source>
</reference>
<feature type="active site" description="Charge relay system" evidence="8 9">
    <location>
        <position position="380"/>
    </location>
</feature>
<dbReference type="InterPro" id="IPR034182">
    <property type="entry name" value="Kexin/furin"/>
</dbReference>
<evidence type="ECO:0000313" key="12">
    <source>
        <dbReference type="EMBL" id="KAK3581129.1"/>
    </source>
</evidence>
<dbReference type="GO" id="GO:0004252">
    <property type="term" value="F:serine-type endopeptidase activity"/>
    <property type="evidence" value="ECO:0007669"/>
    <property type="project" value="UniProtKB-UniRule"/>
</dbReference>
<keyword evidence="6 9" id="KW-0720">Serine protease</keyword>
<dbReference type="AlphaFoldDB" id="A0AAE0VKD8"/>
<keyword evidence="13" id="KW-1185">Reference proteome</keyword>
<evidence type="ECO:0000256" key="10">
    <source>
        <dbReference type="SAM" id="Phobius"/>
    </source>
</evidence>
<dbReference type="Gene3D" id="3.40.50.200">
    <property type="entry name" value="Peptidase S8/S53 domain"/>
    <property type="match status" value="1"/>
</dbReference>
<dbReference type="InterPro" id="IPR036852">
    <property type="entry name" value="Peptidase_S8/S53_dom_sf"/>
</dbReference>
<keyword evidence="10" id="KW-0812">Transmembrane</keyword>
<protein>
    <recommendedName>
        <fullName evidence="11">P/Homo B domain-containing protein</fullName>
    </recommendedName>
</protein>
<sequence>MLRILQDFVKVLIFVFTWDDLNSNPVTDLLTNEYVLQLDPKDLLFVEEVARKYNLTMSRKLLNNTFLFVKPDQPARFDRSNYTWKMEDFRTALGNKVTSIEQQILRKFSQPEVTKASSAIGFEDVSYQFPDVQGRFYYGMGIEEVWAMGYQGYNVTVAIVDIGVEMNHRELYPNIDMNLSHCYGDKSCDANPPKHTNYEEYQQIDHGSKCAGLVAAVKNNQFCSAGVAPRANLASIRFLDEDGKSTEARLVSALRHKDSDIDIYSSSWALPEYPFVDVGSDYQRALSEGVEKGRNYRGSIYVFPAGNYRESGNCNADGYINTIYGITISSVGFNGSKPDYIPVCSCVLASTFGEGNMMTSNLLFTAGRNSTCTVDFHMTSASVALASGIIALTLEANSLLTWRDIQHIIVKTASFKELESSGSWMINGAGKRVSPYFGFGLMNATAMVEAAKSWITVGPKVIRRIKLKFVRVVPILLTEFTEVTLSNEMDEWSGTDTNITSLEHVQVNILFGFINVSGLEIHLKSPMSVRQLSSPLMSDVSSYQSANKGLSWVFSTVHFWGEDPVGGWELLIKYKTGATFNATYVGAELILHGTCSTFHGLKKSKCKDAPDTLSALAAMTSDHSVMLSNSTPQTGGTPTISNNSPNFNLAVIIIVIAIIFIPVCIFVAVKRKSFSKACQRRVNPQSSIPETFYYQNVSVEEVLDDERLQDQSKEDGEGH</sequence>
<keyword evidence="10" id="KW-0472">Membrane</keyword>
<dbReference type="InterPro" id="IPR000209">
    <property type="entry name" value="Peptidase_S8/S53_dom"/>
</dbReference>
<dbReference type="PROSITE" id="PS51829">
    <property type="entry name" value="P_HOMO_B"/>
    <property type="match status" value="1"/>
</dbReference>
<evidence type="ECO:0000256" key="5">
    <source>
        <dbReference type="ARBA" id="ARBA00022801"/>
    </source>
</evidence>
<evidence type="ECO:0000256" key="4">
    <source>
        <dbReference type="ARBA" id="ARBA00022729"/>
    </source>
</evidence>
<gene>
    <name evidence="12" type="ORF">CHS0354_033924</name>
</gene>
<feature type="transmembrane region" description="Helical" evidence="10">
    <location>
        <begin position="647"/>
        <end position="669"/>
    </location>
</feature>
<evidence type="ECO:0000256" key="8">
    <source>
        <dbReference type="PIRSR" id="PIRSR615500-1"/>
    </source>
</evidence>
<evidence type="ECO:0000259" key="11">
    <source>
        <dbReference type="PROSITE" id="PS51829"/>
    </source>
</evidence>
<dbReference type="EMBL" id="JAEAOA010001977">
    <property type="protein sequence ID" value="KAK3581129.1"/>
    <property type="molecule type" value="Genomic_DNA"/>
</dbReference>
<reference evidence="12" key="1">
    <citation type="journal article" date="2021" name="Genome Biol. Evol.">
        <title>A High-Quality Reference Genome for a Parasitic Bivalve with Doubly Uniparental Inheritance (Bivalvia: Unionida).</title>
        <authorList>
            <person name="Smith C.H."/>
        </authorList>
    </citation>
    <scope>NUCLEOTIDE SEQUENCE</scope>
    <source>
        <strain evidence="12">CHS0354</strain>
    </source>
</reference>
<dbReference type="PANTHER" id="PTHR42884:SF14">
    <property type="entry name" value="NEUROENDOCRINE CONVERTASE 1"/>
    <property type="match status" value="1"/>
</dbReference>
<dbReference type="InterPro" id="IPR002884">
    <property type="entry name" value="P_dom"/>
</dbReference>
<keyword evidence="5 9" id="KW-0378">Hydrolase</keyword>
<dbReference type="Pfam" id="PF01483">
    <property type="entry name" value="P_proprotein"/>
    <property type="match status" value="1"/>
</dbReference>
<dbReference type="Proteomes" id="UP001195483">
    <property type="component" value="Unassembled WGS sequence"/>
</dbReference>
<dbReference type="InterPro" id="IPR015500">
    <property type="entry name" value="Peptidase_S8_subtilisin-rel"/>
</dbReference>
<feature type="domain" description="P/Homo B" evidence="11">
    <location>
        <begin position="457"/>
        <end position="597"/>
    </location>
</feature>
<proteinExistence type="inferred from homology"/>
<dbReference type="PROSITE" id="PS51892">
    <property type="entry name" value="SUBTILASE"/>
    <property type="match status" value="1"/>
</dbReference>
<dbReference type="Gene3D" id="2.60.120.260">
    <property type="entry name" value="Galactose-binding domain-like"/>
    <property type="match status" value="1"/>
</dbReference>
<keyword evidence="10" id="KW-1133">Transmembrane helix</keyword>
<evidence type="ECO:0000256" key="2">
    <source>
        <dbReference type="ARBA" id="ARBA00022670"/>
    </source>
</evidence>
<reference evidence="12" key="2">
    <citation type="journal article" date="2021" name="Genome Biol. Evol.">
        <title>Developing a high-quality reference genome for a parasitic bivalve with doubly uniparental inheritance (Bivalvia: Unionida).</title>
        <authorList>
            <person name="Smith C.H."/>
        </authorList>
    </citation>
    <scope>NUCLEOTIDE SEQUENCE</scope>
    <source>
        <strain evidence="12">CHS0354</strain>
        <tissue evidence="12">Mantle</tissue>
    </source>
</reference>
<dbReference type="SUPFAM" id="SSF52743">
    <property type="entry name" value="Subtilisin-like"/>
    <property type="match status" value="1"/>
</dbReference>
<dbReference type="CDD" id="cd04059">
    <property type="entry name" value="Peptidases_S8_Protein_convertases_Kexins_Furin-like"/>
    <property type="match status" value="1"/>
</dbReference>
<dbReference type="PRINTS" id="PR00723">
    <property type="entry name" value="SUBTILISIN"/>
</dbReference>
<organism evidence="12 13">
    <name type="scientific">Potamilus streckersoni</name>
    <dbReference type="NCBI Taxonomy" id="2493646"/>
    <lineage>
        <taxon>Eukaryota</taxon>
        <taxon>Metazoa</taxon>
        <taxon>Spiralia</taxon>
        <taxon>Lophotrochozoa</taxon>
        <taxon>Mollusca</taxon>
        <taxon>Bivalvia</taxon>
        <taxon>Autobranchia</taxon>
        <taxon>Heteroconchia</taxon>
        <taxon>Palaeoheterodonta</taxon>
        <taxon>Unionida</taxon>
        <taxon>Unionoidea</taxon>
        <taxon>Unionidae</taxon>
        <taxon>Ambleminae</taxon>
        <taxon>Lampsilini</taxon>
        <taxon>Potamilus</taxon>
    </lineage>
</organism>
<dbReference type="GO" id="GO:0005802">
    <property type="term" value="C:trans-Golgi network"/>
    <property type="evidence" value="ECO:0007669"/>
    <property type="project" value="TreeGrafter"/>
</dbReference>